<dbReference type="AlphaFoldDB" id="A0A7X9DJZ5"/>
<sequence length="201" mass="22559">MPLKKPNRVLLISVIILSLLMFAFVFLKPSFLDQLTGSSRSLPSKAKKQGYVIAKNTSETFAMEVPADWKVINYPESEGYTSLLTVQSSDYKVASNKEDAFGLLGSALISGAKLDISVIKSHEEYVPKPVQEITHQEIFESNDVTGTYYIYKDVGFAGAEFHEARFAKNGQVYFIKMTFNPKKYADGEKLFKYILSTLVIK</sequence>
<name>A0A7X9DJZ5_UNCKA</name>
<evidence type="ECO:0000313" key="2">
    <source>
        <dbReference type="Proteomes" id="UP000526033"/>
    </source>
</evidence>
<proteinExistence type="predicted"/>
<dbReference type="Proteomes" id="UP000526033">
    <property type="component" value="Unassembled WGS sequence"/>
</dbReference>
<reference evidence="1 2" key="1">
    <citation type="journal article" date="2020" name="Biotechnol. Biofuels">
        <title>New insights from the biogas microbiome by comprehensive genome-resolved metagenomics of nearly 1600 species originating from multiple anaerobic digesters.</title>
        <authorList>
            <person name="Campanaro S."/>
            <person name="Treu L."/>
            <person name="Rodriguez-R L.M."/>
            <person name="Kovalovszki A."/>
            <person name="Ziels R.M."/>
            <person name="Maus I."/>
            <person name="Zhu X."/>
            <person name="Kougias P.G."/>
            <person name="Basile A."/>
            <person name="Luo G."/>
            <person name="Schluter A."/>
            <person name="Konstantinidis K.T."/>
            <person name="Angelidaki I."/>
        </authorList>
    </citation>
    <scope>NUCLEOTIDE SEQUENCE [LARGE SCALE GENOMIC DNA]</scope>
    <source>
        <strain evidence="1">AS27yjCOA_165</strain>
    </source>
</reference>
<gene>
    <name evidence="1" type="ORF">GYA27_00145</name>
</gene>
<dbReference type="EMBL" id="JAAZNL010000002">
    <property type="protein sequence ID" value="NMB69603.1"/>
    <property type="molecule type" value="Genomic_DNA"/>
</dbReference>
<evidence type="ECO:0000313" key="1">
    <source>
        <dbReference type="EMBL" id="NMB69603.1"/>
    </source>
</evidence>
<protein>
    <submittedName>
        <fullName evidence="1">Uncharacterized protein</fullName>
    </submittedName>
</protein>
<organism evidence="1 2">
    <name type="scientific">candidate division WWE3 bacterium</name>
    <dbReference type="NCBI Taxonomy" id="2053526"/>
    <lineage>
        <taxon>Bacteria</taxon>
        <taxon>Katanobacteria</taxon>
    </lineage>
</organism>
<comment type="caution">
    <text evidence="1">The sequence shown here is derived from an EMBL/GenBank/DDBJ whole genome shotgun (WGS) entry which is preliminary data.</text>
</comment>
<accession>A0A7X9DJZ5</accession>